<name>A0A0C9WGJ7_9AGAR</name>
<proteinExistence type="predicted"/>
<dbReference type="Proteomes" id="UP000054477">
    <property type="component" value="Unassembled WGS sequence"/>
</dbReference>
<feature type="chain" id="PRO_5002205345" description="Secreted protein" evidence="1">
    <location>
        <begin position="19"/>
        <end position="76"/>
    </location>
</feature>
<dbReference type="EMBL" id="KN839611">
    <property type="protein sequence ID" value="KIJ89564.1"/>
    <property type="molecule type" value="Genomic_DNA"/>
</dbReference>
<sequence>MIWRSVLWCLGIIRCALSCSNLCVFLPYPALLSLGCMPPARSTCTSPSRLIPPSSIVRKFGLLVYHDVKTVYYFTS</sequence>
<evidence type="ECO:0000256" key="1">
    <source>
        <dbReference type="SAM" id="SignalP"/>
    </source>
</evidence>
<evidence type="ECO:0000313" key="2">
    <source>
        <dbReference type="EMBL" id="KIJ89564.1"/>
    </source>
</evidence>
<protein>
    <recommendedName>
        <fullName evidence="4">Secreted protein</fullName>
    </recommendedName>
</protein>
<gene>
    <name evidence="2" type="ORF">K443DRAFT_162646</name>
</gene>
<dbReference type="HOGENOM" id="CLU_2654852_0_0_1"/>
<keyword evidence="3" id="KW-1185">Reference proteome</keyword>
<evidence type="ECO:0000313" key="3">
    <source>
        <dbReference type="Proteomes" id="UP000054477"/>
    </source>
</evidence>
<reference evidence="2 3" key="1">
    <citation type="submission" date="2014-04" db="EMBL/GenBank/DDBJ databases">
        <authorList>
            <consortium name="DOE Joint Genome Institute"/>
            <person name="Kuo A."/>
            <person name="Kohler A."/>
            <person name="Nagy L.G."/>
            <person name="Floudas D."/>
            <person name="Copeland A."/>
            <person name="Barry K.W."/>
            <person name="Cichocki N."/>
            <person name="Veneault-Fourrey C."/>
            <person name="LaButti K."/>
            <person name="Lindquist E.A."/>
            <person name="Lipzen A."/>
            <person name="Lundell T."/>
            <person name="Morin E."/>
            <person name="Murat C."/>
            <person name="Sun H."/>
            <person name="Tunlid A."/>
            <person name="Henrissat B."/>
            <person name="Grigoriev I.V."/>
            <person name="Hibbett D.S."/>
            <person name="Martin F."/>
            <person name="Nordberg H.P."/>
            <person name="Cantor M.N."/>
            <person name="Hua S.X."/>
        </authorList>
    </citation>
    <scope>NUCLEOTIDE SEQUENCE [LARGE SCALE GENOMIC DNA]</scope>
    <source>
        <strain evidence="2 3">LaAM-08-1</strain>
    </source>
</reference>
<evidence type="ECO:0008006" key="4">
    <source>
        <dbReference type="Google" id="ProtNLM"/>
    </source>
</evidence>
<dbReference type="AlphaFoldDB" id="A0A0C9WGJ7"/>
<reference evidence="3" key="2">
    <citation type="submission" date="2015-01" db="EMBL/GenBank/DDBJ databases">
        <title>Evolutionary Origins and Diversification of the Mycorrhizal Mutualists.</title>
        <authorList>
            <consortium name="DOE Joint Genome Institute"/>
            <consortium name="Mycorrhizal Genomics Consortium"/>
            <person name="Kohler A."/>
            <person name="Kuo A."/>
            <person name="Nagy L.G."/>
            <person name="Floudas D."/>
            <person name="Copeland A."/>
            <person name="Barry K.W."/>
            <person name="Cichocki N."/>
            <person name="Veneault-Fourrey C."/>
            <person name="LaButti K."/>
            <person name="Lindquist E.A."/>
            <person name="Lipzen A."/>
            <person name="Lundell T."/>
            <person name="Morin E."/>
            <person name="Murat C."/>
            <person name="Riley R."/>
            <person name="Ohm R."/>
            <person name="Sun H."/>
            <person name="Tunlid A."/>
            <person name="Henrissat B."/>
            <person name="Grigoriev I.V."/>
            <person name="Hibbett D.S."/>
            <person name="Martin F."/>
        </authorList>
    </citation>
    <scope>NUCLEOTIDE SEQUENCE [LARGE SCALE GENOMIC DNA]</scope>
    <source>
        <strain evidence="3">LaAM-08-1</strain>
    </source>
</reference>
<feature type="signal peptide" evidence="1">
    <location>
        <begin position="1"/>
        <end position="18"/>
    </location>
</feature>
<accession>A0A0C9WGJ7</accession>
<organism evidence="2 3">
    <name type="scientific">Laccaria amethystina LaAM-08-1</name>
    <dbReference type="NCBI Taxonomy" id="1095629"/>
    <lineage>
        <taxon>Eukaryota</taxon>
        <taxon>Fungi</taxon>
        <taxon>Dikarya</taxon>
        <taxon>Basidiomycota</taxon>
        <taxon>Agaricomycotina</taxon>
        <taxon>Agaricomycetes</taxon>
        <taxon>Agaricomycetidae</taxon>
        <taxon>Agaricales</taxon>
        <taxon>Agaricineae</taxon>
        <taxon>Hydnangiaceae</taxon>
        <taxon>Laccaria</taxon>
    </lineage>
</organism>
<keyword evidence="1" id="KW-0732">Signal</keyword>